<feature type="transmembrane region" description="Helical" evidence="2">
    <location>
        <begin position="65"/>
        <end position="90"/>
    </location>
</feature>
<dbReference type="Pfam" id="PF13828">
    <property type="entry name" value="DUF4190"/>
    <property type="match status" value="1"/>
</dbReference>
<organism evidence="4">
    <name type="scientific">freshwater metagenome</name>
    <dbReference type="NCBI Taxonomy" id="449393"/>
    <lineage>
        <taxon>unclassified sequences</taxon>
        <taxon>metagenomes</taxon>
        <taxon>ecological metagenomes</taxon>
    </lineage>
</organism>
<evidence type="ECO:0000313" key="4">
    <source>
        <dbReference type="EMBL" id="CAB4688102.1"/>
    </source>
</evidence>
<feature type="region of interest" description="Disordered" evidence="1">
    <location>
        <begin position="105"/>
        <end position="128"/>
    </location>
</feature>
<reference evidence="4" key="1">
    <citation type="submission" date="2020-05" db="EMBL/GenBank/DDBJ databases">
        <authorList>
            <person name="Chiriac C."/>
            <person name="Salcher M."/>
            <person name="Ghai R."/>
            <person name="Kavagutti S V."/>
        </authorList>
    </citation>
    <scope>NUCLEOTIDE SEQUENCE</scope>
</reference>
<keyword evidence="2" id="KW-1133">Transmembrane helix</keyword>
<protein>
    <submittedName>
        <fullName evidence="4">Unannotated protein</fullName>
    </submittedName>
</protein>
<gene>
    <name evidence="4" type="ORF">UFOPK2370_00769</name>
</gene>
<feature type="domain" description="DUF4190" evidence="3">
    <location>
        <begin position="27"/>
        <end position="83"/>
    </location>
</feature>
<evidence type="ECO:0000259" key="3">
    <source>
        <dbReference type="Pfam" id="PF13828"/>
    </source>
</evidence>
<keyword evidence="2" id="KW-0812">Transmembrane</keyword>
<accession>A0A6J6NPV5</accession>
<feature type="transmembrane region" description="Helical" evidence="2">
    <location>
        <begin position="27"/>
        <end position="53"/>
    </location>
</feature>
<keyword evidence="2" id="KW-0472">Membrane</keyword>
<dbReference type="InterPro" id="IPR025241">
    <property type="entry name" value="DUF4190"/>
</dbReference>
<dbReference type="EMBL" id="CAEZXK010000017">
    <property type="protein sequence ID" value="CAB4688102.1"/>
    <property type="molecule type" value="Genomic_DNA"/>
</dbReference>
<evidence type="ECO:0000256" key="1">
    <source>
        <dbReference type="SAM" id="MobiDB-lite"/>
    </source>
</evidence>
<dbReference type="AlphaFoldDB" id="A0A6J6NPV5"/>
<proteinExistence type="predicted"/>
<sequence length="128" mass="13484">MATKNSQPEPVAAEENSKFNFNSLNTLAVVSLATALTSIGAVAAVITGHIALAQLKTEPKSGRSLAIAGLIVGYATIAFWVVAGIGLTWLRLRYGFDGPMGIEDRMDGPMGQMGGRMEMDDDHSMGGR</sequence>
<name>A0A6J6NPV5_9ZZZZ</name>
<evidence type="ECO:0000256" key="2">
    <source>
        <dbReference type="SAM" id="Phobius"/>
    </source>
</evidence>